<dbReference type="RefSeq" id="WP_170133907.1">
    <property type="nucleotide sequence ID" value="NZ_QKZL01000006.1"/>
</dbReference>
<dbReference type="Proteomes" id="UP000248916">
    <property type="component" value="Unassembled WGS sequence"/>
</dbReference>
<feature type="domain" description="DUF305" evidence="2">
    <location>
        <begin position="39"/>
        <end position="122"/>
    </location>
</feature>
<feature type="signal peptide" evidence="1">
    <location>
        <begin position="1"/>
        <end position="24"/>
    </location>
</feature>
<evidence type="ECO:0000313" key="4">
    <source>
        <dbReference type="Proteomes" id="UP000248916"/>
    </source>
</evidence>
<evidence type="ECO:0000259" key="2">
    <source>
        <dbReference type="Pfam" id="PF03713"/>
    </source>
</evidence>
<dbReference type="PANTHER" id="PTHR36933">
    <property type="entry name" value="SLL0788 PROTEIN"/>
    <property type="match status" value="1"/>
</dbReference>
<gene>
    <name evidence="3" type="ORF">LX81_01961</name>
</gene>
<sequence length="130" mass="14089">MIFPPVFATLVACLSFVTPFASFAQGDGTMQMGAEDHARMHATSESDEVADAMDRMMAEMHAIKPTGDADADILLMMIPHHRSAVDMGEALLPQIDDPEVEALARTIIALQEAEIAVMREVLERLGHSAP</sequence>
<dbReference type="AlphaFoldDB" id="A0A2W7N981"/>
<dbReference type="Pfam" id="PF03713">
    <property type="entry name" value="DUF305"/>
    <property type="match status" value="1"/>
</dbReference>
<protein>
    <recommendedName>
        <fullName evidence="2">DUF305 domain-containing protein</fullName>
    </recommendedName>
</protein>
<dbReference type="PANTHER" id="PTHR36933:SF1">
    <property type="entry name" value="SLL0788 PROTEIN"/>
    <property type="match status" value="1"/>
</dbReference>
<keyword evidence="1" id="KW-0732">Signal</keyword>
<feature type="chain" id="PRO_5016041474" description="DUF305 domain-containing protein" evidence="1">
    <location>
        <begin position="25"/>
        <end position="130"/>
    </location>
</feature>
<comment type="caution">
    <text evidence="3">The sequence shown here is derived from an EMBL/GenBank/DDBJ whole genome shotgun (WGS) entry which is preliminary data.</text>
</comment>
<evidence type="ECO:0000313" key="3">
    <source>
        <dbReference type="EMBL" id="PZX16590.1"/>
    </source>
</evidence>
<evidence type="ECO:0000256" key="1">
    <source>
        <dbReference type="SAM" id="SignalP"/>
    </source>
</evidence>
<keyword evidence="4" id="KW-1185">Reference proteome</keyword>
<proteinExistence type="predicted"/>
<name>A0A2W7N981_9RHOB</name>
<accession>A0A2W7N981</accession>
<reference evidence="3 4" key="1">
    <citation type="submission" date="2018-06" db="EMBL/GenBank/DDBJ databases">
        <title>Genomic Encyclopedia of Archaeal and Bacterial Type Strains, Phase II (KMG-II): from individual species to whole genera.</title>
        <authorList>
            <person name="Goeker M."/>
        </authorList>
    </citation>
    <scope>NUCLEOTIDE SEQUENCE [LARGE SCALE GENOMIC DNA]</scope>
    <source>
        <strain evidence="3 4">DSM 22009</strain>
    </source>
</reference>
<dbReference type="Gene3D" id="1.20.1260.10">
    <property type="match status" value="1"/>
</dbReference>
<organism evidence="3 4">
    <name type="scientific">Palleronia aestuarii</name>
    <dbReference type="NCBI Taxonomy" id="568105"/>
    <lineage>
        <taxon>Bacteria</taxon>
        <taxon>Pseudomonadati</taxon>
        <taxon>Pseudomonadota</taxon>
        <taxon>Alphaproteobacteria</taxon>
        <taxon>Rhodobacterales</taxon>
        <taxon>Roseobacteraceae</taxon>
        <taxon>Palleronia</taxon>
    </lineage>
</organism>
<dbReference type="InterPro" id="IPR012347">
    <property type="entry name" value="Ferritin-like"/>
</dbReference>
<dbReference type="InterPro" id="IPR005183">
    <property type="entry name" value="DUF305_CopM-like"/>
</dbReference>
<dbReference type="EMBL" id="QKZL01000006">
    <property type="protein sequence ID" value="PZX16590.1"/>
    <property type="molecule type" value="Genomic_DNA"/>
</dbReference>